<evidence type="ECO:0000256" key="1">
    <source>
        <dbReference type="ARBA" id="ARBA00022574"/>
    </source>
</evidence>
<organism evidence="5 6">
    <name type="scientific">Reticulomyxa filosa</name>
    <dbReference type="NCBI Taxonomy" id="46433"/>
    <lineage>
        <taxon>Eukaryota</taxon>
        <taxon>Sar</taxon>
        <taxon>Rhizaria</taxon>
        <taxon>Retaria</taxon>
        <taxon>Foraminifera</taxon>
        <taxon>Monothalamids</taxon>
        <taxon>Reticulomyxidae</taxon>
        <taxon>Reticulomyxa</taxon>
    </lineage>
</organism>
<dbReference type="InterPro" id="IPR001680">
    <property type="entry name" value="WD40_rpt"/>
</dbReference>
<dbReference type="PANTHER" id="PTHR22847:SF637">
    <property type="entry name" value="WD REPEAT DOMAIN 5B"/>
    <property type="match status" value="1"/>
</dbReference>
<feature type="non-terminal residue" evidence="5">
    <location>
        <position position="307"/>
    </location>
</feature>
<dbReference type="InterPro" id="IPR020472">
    <property type="entry name" value="WD40_PAC1"/>
</dbReference>
<proteinExistence type="predicted"/>
<dbReference type="SUPFAM" id="SSF50978">
    <property type="entry name" value="WD40 repeat-like"/>
    <property type="match status" value="1"/>
</dbReference>
<name>X6P6A4_RETFI</name>
<feature type="repeat" description="WD" evidence="3">
    <location>
        <begin position="257"/>
        <end position="300"/>
    </location>
</feature>
<evidence type="ECO:0000256" key="3">
    <source>
        <dbReference type="PROSITE-ProRule" id="PRU00221"/>
    </source>
</evidence>
<dbReference type="SMART" id="SM00320">
    <property type="entry name" value="WD40"/>
    <property type="match status" value="3"/>
</dbReference>
<dbReference type="PROSITE" id="PS00678">
    <property type="entry name" value="WD_REPEATS_1"/>
    <property type="match status" value="3"/>
</dbReference>
<dbReference type="Gene3D" id="2.130.10.10">
    <property type="entry name" value="YVTN repeat-like/Quinoprotein amine dehydrogenase"/>
    <property type="match status" value="1"/>
</dbReference>
<dbReference type="Proteomes" id="UP000023152">
    <property type="component" value="Unassembled WGS sequence"/>
</dbReference>
<keyword evidence="4" id="KW-0175">Coiled coil</keyword>
<feature type="repeat" description="WD" evidence="3">
    <location>
        <begin position="165"/>
        <end position="208"/>
    </location>
</feature>
<dbReference type="PROSITE" id="PS50294">
    <property type="entry name" value="WD_REPEATS_REGION"/>
    <property type="match status" value="2"/>
</dbReference>
<evidence type="ECO:0000313" key="5">
    <source>
        <dbReference type="EMBL" id="ETO33619.1"/>
    </source>
</evidence>
<evidence type="ECO:0000256" key="4">
    <source>
        <dbReference type="SAM" id="Coils"/>
    </source>
</evidence>
<feature type="repeat" description="WD" evidence="3">
    <location>
        <begin position="209"/>
        <end position="256"/>
    </location>
</feature>
<dbReference type="OrthoDB" id="2161379at2759"/>
<dbReference type="GO" id="GO:1990234">
    <property type="term" value="C:transferase complex"/>
    <property type="evidence" value="ECO:0007669"/>
    <property type="project" value="UniProtKB-ARBA"/>
</dbReference>
<gene>
    <name evidence="5" type="ORF">RFI_03484</name>
</gene>
<keyword evidence="1 3" id="KW-0853">WD repeat</keyword>
<dbReference type="AlphaFoldDB" id="X6P6A4"/>
<dbReference type="PROSITE" id="PS50082">
    <property type="entry name" value="WD_REPEATS_2"/>
    <property type="match status" value="3"/>
</dbReference>
<accession>X6P6A4</accession>
<dbReference type="EMBL" id="ASPP01003255">
    <property type="protein sequence ID" value="ETO33619.1"/>
    <property type="molecule type" value="Genomic_DNA"/>
</dbReference>
<protein>
    <submittedName>
        <fullName evidence="5">WD-40 repeat-containing protein</fullName>
    </submittedName>
</protein>
<dbReference type="CDD" id="cd00200">
    <property type="entry name" value="WD40"/>
    <property type="match status" value="1"/>
</dbReference>
<keyword evidence="2" id="KW-0677">Repeat</keyword>
<reference evidence="5 6" key="1">
    <citation type="journal article" date="2013" name="Curr. Biol.">
        <title>The Genome of the Foraminiferan Reticulomyxa filosa.</title>
        <authorList>
            <person name="Glockner G."/>
            <person name="Hulsmann N."/>
            <person name="Schleicher M."/>
            <person name="Noegel A.A."/>
            <person name="Eichinger L."/>
            <person name="Gallinger C."/>
            <person name="Pawlowski J."/>
            <person name="Sierra R."/>
            <person name="Euteneuer U."/>
            <person name="Pillet L."/>
            <person name="Moustafa A."/>
            <person name="Platzer M."/>
            <person name="Groth M."/>
            <person name="Szafranski K."/>
            <person name="Schliwa M."/>
        </authorList>
    </citation>
    <scope>NUCLEOTIDE SEQUENCE [LARGE SCALE GENOMIC DNA]</scope>
</reference>
<dbReference type="InterPro" id="IPR036322">
    <property type="entry name" value="WD40_repeat_dom_sf"/>
</dbReference>
<dbReference type="InterPro" id="IPR015943">
    <property type="entry name" value="WD40/YVTN_repeat-like_dom_sf"/>
</dbReference>
<dbReference type="InterPro" id="IPR019775">
    <property type="entry name" value="WD40_repeat_CS"/>
</dbReference>
<sequence length="307" mass="36172">MHLKSNTEIQQLNKRINDLQHESVKKDAKIIELTNDIQQVKSEMNQTITQLKKQIEQCQSTCDVCTKFNDEIKHLKLEKEINEKKQNEEISKMNNDNQRLKQQLDTILTEITQLKKEFKNNKIHHIDEDKKENDSNRQLLQTKSNLTSKFNFDLFRSSFKLTNTFTGHTNWVRSIDYSTFDDCQFICSGSGDQTVRVWNVDNNKQIQSFNGHSDSVNCAKFSSYHYHYHRQNVICSSSLDETIRFWDFKHNKQLQKFNGHTDSVNGIEFSSFNDGRYLCSGSNDKTIRLWDVETSESLHIFNEHTDR</sequence>
<dbReference type="Pfam" id="PF00400">
    <property type="entry name" value="WD40"/>
    <property type="match status" value="3"/>
</dbReference>
<dbReference type="PRINTS" id="PR00320">
    <property type="entry name" value="GPROTEINBRPT"/>
</dbReference>
<dbReference type="PANTHER" id="PTHR22847">
    <property type="entry name" value="WD40 REPEAT PROTEIN"/>
    <property type="match status" value="1"/>
</dbReference>
<evidence type="ECO:0000313" key="6">
    <source>
        <dbReference type="Proteomes" id="UP000023152"/>
    </source>
</evidence>
<feature type="coiled-coil region" evidence="4">
    <location>
        <begin position="2"/>
        <end position="117"/>
    </location>
</feature>
<evidence type="ECO:0000256" key="2">
    <source>
        <dbReference type="ARBA" id="ARBA00022737"/>
    </source>
</evidence>
<comment type="caution">
    <text evidence="5">The sequence shown here is derived from an EMBL/GenBank/DDBJ whole genome shotgun (WGS) entry which is preliminary data.</text>
</comment>
<keyword evidence="6" id="KW-1185">Reference proteome</keyword>